<dbReference type="Gene3D" id="3.40.190.10">
    <property type="entry name" value="Periplasmic binding protein-like II"/>
    <property type="match status" value="2"/>
</dbReference>
<comment type="similarity">
    <text evidence="1">Belongs to the LysR transcriptional regulatory family.</text>
</comment>
<dbReference type="EMBL" id="JBHSKF010000022">
    <property type="protein sequence ID" value="MFC5291194.1"/>
    <property type="molecule type" value="Genomic_DNA"/>
</dbReference>
<dbReference type="RefSeq" id="WP_378251105.1">
    <property type="nucleotide sequence ID" value="NZ_JBHSKF010000022.1"/>
</dbReference>
<dbReference type="Gene3D" id="1.10.10.10">
    <property type="entry name" value="Winged helix-like DNA-binding domain superfamily/Winged helix DNA-binding domain"/>
    <property type="match status" value="1"/>
</dbReference>
<dbReference type="Pfam" id="PF00126">
    <property type="entry name" value="HTH_1"/>
    <property type="match status" value="1"/>
</dbReference>
<evidence type="ECO:0000256" key="2">
    <source>
        <dbReference type="ARBA" id="ARBA00023015"/>
    </source>
</evidence>
<protein>
    <submittedName>
        <fullName evidence="6">LysR family transcriptional regulator</fullName>
    </submittedName>
</protein>
<dbReference type="SUPFAM" id="SSF53850">
    <property type="entry name" value="Periplasmic binding protein-like II"/>
    <property type="match status" value="1"/>
</dbReference>
<keyword evidence="3" id="KW-0238">DNA-binding</keyword>
<organism evidence="6 7">
    <name type="scientific">Actinokineospora guangxiensis</name>
    <dbReference type="NCBI Taxonomy" id="1490288"/>
    <lineage>
        <taxon>Bacteria</taxon>
        <taxon>Bacillati</taxon>
        <taxon>Actinomycetota</taxon>
        <taxon>Actinomycetes</taxon>
        <taxon>Pseudonocardiales</taxon>
        <taxon>Pseudonocardiaceae</taxon>
        <taxon>Actinokineospora</taxon>
    </lineage>
</organism>
<keyword evidence="7" id="KW-1185">Reference proteome</keyword>
<comment type="caution">
    <text evidence="6">The sequence shown here is derived from an EMBL/GenBank/DDBJ whole genome shotgun (WGS) entry which is preliminary data.</text>
</comment>
<sequence length="307" mass="32813">MFALDRLEALNAVWRHGSLAAAARVLHVTPSAVSQQLAKLEREVGADLLVRHGRGVRLTPAGLVLAQRAERVLDEIRAARSELAALAGEVAGPIHVGAIPSGVHTIVTTAVTALVSAHPRVEPTIAEVEPEQALARLADGTLDVAVVESWENLPLPRQERTAWTRLLDEPVHAALPRDHRLAGARSVAVRDLAEETWVGWSSGSRAHQWLEQTLRGHGVADPRIRYTVNGFSTQFAVIANLSAVALIPSMAFVVAPPTVTAVPLLPALRRTLYAVRSHVHSRPAVTACLTALTDAALAWSPPAHDPA</sequence>
<dbReference type="InterPro" id="IPR036390">
    <property type="entry name" value="WH_DNA-bd_sf"/>
</dbReference>
<dbReference type="PROSITE" id="PS50931">
    <property type="entry name" value="HTH_LYSR"/>
    <property type="match status" value="1"/>
</dbReference>
<dbReference type="PRINTS" id="PR00039">
    <property type="entry name" value="HTHLYSR"/>
</dbReference>
<evidence type="ECO:0000256" key="3">
    <source>
        <dbReference type="ARBA" id="ARBA00023125"/>
    </source>
</evidence>
<accession>A0ABW0EYD5</accession>
<dbReference type="PANTHER" id="PTHR30346:SF29">
    <property type="entry name" value="LYSR SUBSTRATE-BINDING"/>
    <property type="match status" value="1"/>
</dbReference>
<feature type="domain" description="HTH lysR-type" evidence="5">
    <location>
        <begin position="4"/>
        <end position="59"/>
    </location>
</feature>
<proteinExistence type="inferred from homology"/>
<keyword evidence="4" id="KW-0804">Transcription</keyword>
<keyword evidence="2" id="KW-0805">Transcription regulation</keyword>
<evidence type="ECO:0000313" key="7">
    <source>
        <dbReference type="Proteomes" id="UP001596157"/>
    </source>
</evidence>
<evidence type="ECO:0000256" key="1">
    <source>
        <dbReference type="ARBA" id="ARBA00009437"/>
    </source>
</evidence>
<reference evidence="7" key="1">
    <citation type="journal article" date="2019" name="Int. J. Syst. Evol. Microbiol.">
        <title>The Global Catalogue of Microorganisms (GCM) 10K type strain sequencing project: providing services to taxonomists for standard genome sequencing and annotation.</title>
        <authorList>
            <consortium name="The Broad Institute Genomics Platform"/>
            <consortium name="The Broad Institute Genome Sequencing Center for Infectious Disease"/>
            <person name="Wu L."/>
            <person name="Ma J."/>
        </authorList>
    </citation>
    <scope>NUCLEOTIDE SEQUENCE [LARGE SCALE GENOMIC DNA]</scope>
    <source>
        <strain evidence="7">CCUG 59778</strain>
    </source>
</reference>
<dbReference type="PANTHER" id="PTHR30346">
    <property type="entry name" value="TRANSCRIPTIONAL DUAL REGULATOR HCAR-RELATED"/>
    <property type="match status" value="1"/>
</dbReference>
<dbReference type="Proteomes" id="UP001596157">
    <property type="component" value="Unassembled WGS sequence"/>
</dbReference>
<evidence type="ECO:0000313" key="6">
    <source>
        <dbReference type="EMBL" id="MFC5291194.1"/>
    </source>
</evidence>
<dbReference type="Pfam" id="PF03466">
    <property type="entry name" value="LysR_substrate"/>
    <property type="match status" value="1"/>
</dbReference>
<evidence type="ECO:0000256" key="4">
    <source>
        <dbReference type="ARBA" id="ARBA00023163"/>
    </source>
</evidence>
<dbReference type="InterPro" id="IPR036388">
    <property type="entry name" value="WH-like_DNA-bd_sf"/>
</dbReference>
<gene>
    <name evidence="6" type="ORF">ACFPM7_29440</name>
</gene>
<evidence type="ECO:0000259" key="5">
    <source>
        <dbReference type="PROSITE" id="PS50931"/>
    </source>
</evidence>
<name>A0ABW0EYD5_9PSEU</name>
<dbReference type="SUPFAM" id="SSF46785">
    <property type="entry name" value="Winged helix' DNA-binding domain"/>
    <property type="match status" value="1"/>
</dbReference>
<dbReference type="InterPro" id="IPR000847">
    <property type="entry name" value="LysR_HTH_N"/>
</dbReference>
<dbReference type="InterPro" id="IPR005119">
    <property type="entry name" value="LysR_subst-bd"/>
</dbReference>